<dbReference type="EMBL" id="SACY01000002">
    <property type="protein sequence ID" value="RVU25830.1"/>
    <property type="molecule type" value="Genomic_DNA"/>
</dbReference>
<sequence length="149" mass="17646">MVFNWGNLKSNTGENQLQSWEGVIPFVYSNQVNKIDSTNSIKIRDKVHFEVSDYLNNNLLDNGLYLLLRNRKNIFLFPFIQNPKHSYRNLFNYSDFYEIGALFDSNLYEMGVLPGYYQVELYDRGVVHSWKGQTIYIPDIKSKEVEKNW</sequence>
<comment type="caution">
    <text evidence="1">The sequence shown here is derived from an EMBL/GenBank/DDBJ whole genome shotgun (WGS) entry which is preliminary data.</text>
</comment>
<accession>A0A437PUC1</accession>
<evidence type="ECO:0000313" key="1">
    <source>
        <dbReference type="EMBL" id="RVU25830.1"/>
    </source>
</evidence>
<evidence type="ECO:0000313" key="2">
    <source>
        <dbReference type="Proteomes" id="UP000282832"/>
    </source>
</evidence>
<name>A0A437PUC1_9BACT</name>
<dbReference type="AlphaFoldDB" id="A0A437PUC1"/>
<organism evidence="1 2">
    <name type="scientific">Sandaracinomonas limnophila</name>
    <dbReference type="NCBI Taxonomy" id="1862386"/>
    <lineage>
        <taxon>Bacteria</taxon>
        <taxon>Pseudomonadati</taxon>
        <taxon>Bacteroidota</taxon>
        <taxon>Cytophagia</taxon>
        <taxon>Cytophagales</taxon>
        <taxon>Flectobacillaceae</taxon>
        <taxon>Sandaracinomonas</taxon>
    </lineage>
</organism>
<reference evidence="1 2" key="1">
    <citation type="submission" date="2019-01" db="EMBL/GenBank/DDBJ databases">
        <authorList>
            <person name="Chen W.-M."/>
        </authorList>
    </citation>
    <scope>NUCLEOTIDE SEQUENCE [LARGE SCALE GENOMIC DNA]</scope>
    <source>
        <strain evidence="1 2">FSY-15</strain>
    </source>
</reference>
<gene>
    <name evidence="1" type="ORF">EOJ36_05270</name>
</gene>
<protein>
    <submittedName>
        <fullName evidence="1">Uncharacterized protein</fullName>
    </submittedName>
</protein>
<dbReference type="RefSeq" id="WP_127803077.1">
    <property type="nucleotide sequence ID" value="NZ_SACY01000002.1"/>
</dbReference>
<proteinExistence type="predicted"/>
<dbReference type="Proteomes" id="UP000282832">
    <property type="component" value="Unassembled WGS sequence"/>
</dbReference>
<keyword evidence="2" id="KW-1185">Reference proteome</keyword>